<organism evidence="3 4">
    <name type="scientific">Cellulosimicrobium cellulans F16</name>
    <dbReference type="NCBI Taxonomy" id="1350482"/>
    <lineage>
        <taxon>Bacteria</taxon>
        <taxon>Bacillati</taxon>
        <taxon>Actinomycetota</taxon>
        <taxon>Actinomycetes</taxon>
        <taxon>Micrococcales</taxon>
        <taxon>Promicromonosporaceae</taxon>
        <taxon>Cellulosimicrobium</taxon>
    </lineage>
</organism>
<protein>
    <submittedName>
        <fullName evidence="3">Uncharacterized protein</fullName>
    </submittedName>
</protein>
<evidence type="ECO:0000256" key="2">
    <source>
        <dbReference type="SAM" id="Phobius"/>
    </source>
</evidence>
<feature type="transmembrane region" description="Helical" evidence="2">
    <location>
        <begin position="401"/>
        <end position="421"/>
    </location>
</feature>
<accession>A0A0M0F433</accession>
<dbReference type="EMBL" id="ATNL01000012">
    <property type="protein sequence ID" value="KON72350.1"/>
    <property type="molecule type" value="Genomic_DNA"/>
</dbReference>
<feature type="transmembrane region" description="Helical" evidence="2">
    <location>
        <begin position="297"/>
        <end position="320"/>
    </location>
</feature>
<feature type="transmembrane region" description="Helical" evidence="2">
    <location>
        <begin position="240"/>
        <end position="258"/>
    </location>
</feature>
<feature type="transmembrane region" description="Helical" evidence="2">
    <location>
        <begin position="326"/>
        <end position="348"/>
    </location>
</feature>
<keyword evidence="2" id="KW-0812">Transmembrane</keyword>
<feature type="region of interest" description="Disordered" evidence="1">
    <location>
        <begin position="979"/>
        <end position="1009"/>
    </location>
</feature>
<feature type="compositionally biased region" description="Basic and acidic residues" evidence="1">
    <location>
        <begin position="979"/>
        <end position="988"/>
    </location>
</feature>
<comment type="caution">
    <text evidence="3">The sequence shown here is derived from an EMBL/GenBank/DDBJ whole genome shotgun (WGS) entry which is preliminary data.</text>
</comment>
<feature type="transmembrane region" description="Helical" evidence="2">
    <location>
        <begin position="672"/>
        <end position="692"/>
    </location>
</feature>
<dbReference type="Proteomes" id="UP000037387">
    <property type="component" value="Unassembled WGS sequence"/>
</dbReference>
<gene>
    <name evidence="3" type="ORF">M768_15370</name>
</gene>
<feature type="transmembrane region" description="Helical" evidence="2">
    <location>
        <begin position="577"/>
        <end position="600"/>
    </location>
</feature>
<reference evidence="3 4" key="1">
    <citation type="journal article" date="2015" name="Sci. Rep.">
        <title>Functional and structural properties of a novel cellulosome-like multienzyme complex: efficient glycoside hydrolysis of water-insoluble 7-xylosyl-10-deacetylpaclitaxel.</title>
        <authorList>
            <person name="Dou T.Y."/>
            <person name="Luan H.W."/>
            <person name="Ge G.B."/>
            <person name="Dong M.M."/>
            <person name="Zou H.F."/>
            <person name="He Y.Q."/>
            <person name="Cui P."/>
            <person name="Wang J.Y."/>
            <person name="Hao D.C."/>
            <person name="Yang S.L."/>
            <person name="Yang L."/>
        </authorList>
    </citation>
    <scope>NUCLEOTIDE SEQUENCE [LARGE SCALE GENOMIC DNA]</scope>
    <source>
        <strain evidence="3 4">F16</strain>
    </source>
</reference>
<keyword evidence="4" id="KW-1185">Reference proteome</keyword>
<dbReference type="AlphaFoldDB" id="A0A0M0F433"/>
<feature type="transmembrane region" description="Helical" evidence="2">
    <location>
        <begin position="433"/>
        <end position="455"/>
    </location>
</feature>
<proteinExistence type="predicted"/>
<feature type="transmembrane region" description="Helical" evidence="2">
    <location>
        <begin position="475"/>
        <end position="495"/>
    </location>
</feature>
<keyword evidence="2" id="KW-1133">Transmembrane helix</keyword>
<name>A0A0M0F433_CELCE</name>
<feature type="compositionally biased region" description="Low complexity" evidence="1">
    <location>
        <begin position="989"/>
        <end position="1000"/>
    </location>
</feature>
<evidence type="ECO:0000256" key="1">
    <source>
        <dbReference type="SAM" id="MobiDB-lite"/>
    </source>
</evidence>
<feature type="transmembrane region" description="Helical" evidence="2">
    <location>
        <begin position="712"/>
        <end position="731"/>
    </location>
</feature>
<dbReference type="PATRIC" id="fig|1350482.3.peg.3406"/>
<feature type="transmembrane region" description="Helical" evidence="2">
    <location>
        <begin position="516"/>
        <end position="540"/>
    </location>
</feature>
<sequence>MAAPRGEPRDADVGGGAMTHAGAAGQNVLELRIHGVANTPPHGMLDLPPGEVEQCDGDGLGSFWVPTAAADARDRAPGTLASPVGGGDLHAIRADVRREAYSWGAMARFGAFPLAGLVGAVARGVTRALWALNVPFGLANVAYWARRVPGAEDGAVHHAPVRSSGETVPRARPEPSAAAVRVFGLALTLLLTAAVTTVAVVMVGARCMRPGADGTDTVQVCARVPSVLDGLARMAPGDRAAVLSLVPVAAVVGLVLLARAGQVRFDERVSIARAGQRTGGSVTGPLLYRAGFWSRRVAGPAALLAHLGGAVALVAVLLAWTSDRTAAGTAVVAAGTVVLGLAVVVVATRNDDDGIQVTPPRWKGALAVATLVLAVATWALAAWSSARRDGTGTTAYVGVDVAPTVLGAVLTGIAAAGLLWRPRVPGAARRARVRVALWSAVPVVVTGCLGVVAVARRATPDGTVATYGESTTRTLILVAVAALAVPLVGALGRAARPVRSQGADRWVGWHGTGPGVLLLVATATAAVLTSLLVLGVQVYLTGGRAARPDPAGALLVDIVRTVPGYEELPVPSAYTEFGIGAVVLGATAVVGLLVLAAPALHDLVRSSTRWLPRAVGTTSDALGPTGWAAAVLADEERKRTAGTEQGVADMPLAVRRALRTRQVAAVTHRAEIAVGVLALASWTTLVVTVLLGRPGESVAGVWVLGGTWLTDLSVPLVGALAAALVASFVAAGSDGFARPWGLLWDLMCFLPRSAHPFGPPCYAERTVPEVAARVESWLAAADLPVEQRAAAVQDRRVVLSAHSLGAVIATAVVLGRAGNPVRTGGTREPAPRTDGDGRLGVVTYGVQLRAYFGRFFPSLLGPQVLGTPPCGAPRWRGDPWVRQTSSARSLLRAALLELPLRERRGAVASREIAAHEEQRARVREARAAWRAAVAAEAGEQGGDGPLAVRRDEVAATAERLEDQRRVLERFESAIGDPVAERDRQEAARAAEAAYQDARQAGTPGGEPLTSLRRAADAAWSDAVRGPGSTRLDPASPTLVRLLRSSDGGPAWVNLWRRTDYLGFPVVSYTANDVDRGADEVDRGAYLFTVATHSTYFRAWAYHEALDTVLGRLGVPVPGGAARAGGQAAAPQEPVAVG</sequence>
<evidence type="ECO:0000313" key="3">
    <source>
        <dbReference type="EMBL" id="KON72350.1"/>
    </source>
</evidence>
<evidence type="ECO:0000313" key="4">
    <source>
        <dbReference type="Proteomes" id="UP000037387"/>
    </source>
</evidence>
<feature type="transmembrane region" description="Helical" evidence="2">
    <location>
        <begin position="360"/>
        <end position="381"/>
    </location>
</feature>
<feature type="transmembrane region" description="Helical" evidence="2">
    <location>
        <begin position="182"/>
        <end position="205"/>
    </location>
</feature>
<keyword evidence="2" id="KW-0472">Membrane</keyword>